<dbReference type="PROSITE" id="PS50088">
    <property type="entry name" value="ANK_REPEAT"/>
    <property type="match status" value="2"/>
</dbReference>
<dbReference type="PROSITE" id="PS50297">
    <property type="entry name" value="ANK_REP_REGION"/>
    <property type="match status" value="2"/>
</dbReference>
<gene>
    <name evidence="5" type="ORF">DUNSADRAFT_18648</name>
</gene>
<evidence type="ECO:0000313" key="6">
    <source>
        <dbReference type="Proteomes" id="UP000815325"/>
    </source>
</evidence>
<feature type="repeat" description="ANK" evidence="3">
    <location>
        <begin position="84"/>
        <end position="116"/>
    </location>
</feature>
<reference evidence="5" key="1">
    <citation type="submission" date="2017-08" db="EMBL/GenBank/DDBJ databases">
        <authorList>
            <person name="Polle J.E."/>
            <person name="Barry K."/>
            <person name="Cushman J."/>
            <person name="Schmutz J."/>
            <person name="Tran D."/>
            <person name="Hathwaick L.T."/>
            <person name="Yim W.C."/>
            <person name="Jenkins J."/>
            <person name="Mckie-Krisberg Z.M."/>
            <person name="Prochnik S."/>
            <person name="Lindquist E."/>
            <person name="Dockter R.B."/>
            <person name="Adam C."/>
            <person name="Molina H."/>
            <person name="Bunkerborg J."/>
            <person name="Jin E."/>
            <person name="Buchheim M."/>
            <person name="Magnuson J."/>
        </authorList>
    </citation>
    <scope>NUCLEOTIDE SEQUENCE</scope>
    <source>
        <strain evidence="5">CCAP 19/18</strain>
    </source>
</reference>
<dbReference type="Pfam" id="PF12796">
    <property type="entry name" value="Ank_2"/>
    <property type="match status" value="1"/>
</dbReference>
<dbReference type="SUPFAM" id="SSF48403">
    <property type="entry name" value="Ankyrin repeat"/>
    <property type="match status" value="1"/>
</dbReference>
<dbReference type="Pfam" id="PF13637">
    <property type="entry name" value="Ank_4"/>
    <property type="match status" value="1"/>
</dbReference>
<feature type="repeat" description="ANK" evidence="3">
    <location>
        <begin position="153"/>
        <end position="185"/>
    </location>
</feature>
<evidence type="ECO:0000256" key="3">
    <source>
        <dbReference type="PROSITE-ProRule" id="PRU00023"/>
    </source>
</evidence>
<comment type="caution">
    <text evidence="5">The sequence shown here is derived from an EMBL/GenBank/DDBJ whole genome shotgun (WGS) entry which is preliminary data.</text>
</comment>
<feature type="region of interest" description="Disordered" evidence="4">
    <location>
        <begin position="180"/>
        <end position="208"/>
    </location>
</feature>
<dbReference type="PANTHER" id="PTHR24171">
    <property type="entry name" value="ANKYRIN REPEAT DOMAIN-CONTAINING PROTEIN 39-RELATED"/>
    <property type="match status" value="1"/>
</dbReference>
<sequence>MVSIPNNQAQEDGSDQDEQQQFEWLQQQLAMHQGGGQDEEDWEDPTGGRLTRLLEACEDGKEEEAKAVLEGDMQGFDVNSPGPDGDTALHVASLFGSAQIVQLLLSKGARPDTKNASDGSLAHHDAAASGHLDILKMITEASGPEALKVADSDGETPLHTAARGNHLEVVRWLLEKGACPKATNSEGQTPADEADEEPVVALIRNHQQ</sequence>
<evidence type="ECO:0000256" key="2">
    <source>
        <dbReference type="ARBA" id="ARBA00023043"/>
    </source>
</evidence>
<dbReference type="InterPro" id="IPR002110">
    <property type="entry name" value="Ankyrin_rpt"/>
</dbReference>
<dbReference type="Gene3D" id="1.25.40.20">
    <property type="entry name" value="Ankyrin repeat-containing domain"/>
    <property type="match status" value="1"/>
</dbReference>
<evidence type="ECO:0000256" key="4">
    <source>
        <dbReference type="SAM" id="MobiDB-lite"/>
    </source>
</evidence>
<feature type="region of interest" description="Disordered" evidence="4">
    <location>
        <begin position="29"/>
        <end position="48"/>
    </location>
</feature>
<protein>
    <submittedName>
        <fullName evidence="5">Tankyrase-1-like protein</fullName>
    </submittedName>
</protein>
<evidence type="ECO:0000256" key="1">
    <source>
        <dbReference type="ARBA" id="ARBA00022737"/>
    </source>
</evidence>
<keyword evidence="6" id="KW-1185">Reference proteome</keyword>
<dbReference type="Proteomes" id="UP000815325">
    <property type="component" value="Unassembled WGS sequence"/>
</dbReference>
<proteinExistence type="predicted"/>
<organism evidence="5 6">
    <name type="scientific">Dunaliella salina</name>
    <name type="common">Green alga</name>
    <name type="synonym">Protococcus salinus</name>
    <dbReference type="NCBI Taxonomy" id="3046"/>
    <lineage>
        <taxon>Eukaryota</taxon>
        <taxon>Viridiplantae</taxon>
        <taxon>Chlorophyta</taxon>
        <taxon>core chlorophytes</taxon>
        <taxon>Chlorophyceae</taxon>
        <taxon>CS clade</taxon>
        <taxon>Chlamydomonadales</taxon>
        <taxon>Dunaliellaceae</taxon>
        <taxon>Dunaliella</taxon>
    </lineage>
</organism>
<dbReference type="SMART" id="SM00248">
    <property type="entry name" value="ANK"/>
    <property type="match status" value="3"/>
</dbReference>
<dbReference type="EMBL" id="MU069533">
    <property type="protein sequence ID" value="KAF5839770.1"/>
    <property type="molecule type" value="Genomic_DNA"/>
</dbReference>
<feature type="region of interest" description="Disordered" evidence="4">
    <location>
        <begin position="1"/>
        <end position="20"/>
    </location>
</feature>
<keyword evidence="1" id="KW-0677">Repeat</keyword>
<keyword evidence="2 3" id="KW-0040">ANK repeat</keyword>
<dbReference type="InterPro" id="IPR036770">
    <property type="entry name" value="Ankyrin_rpt-contain_sf"/>
</dbReference>
<evidence type="ECO:0000313" key="5">
    <source>
        <dbReference type="EMBL" id="KAF5839770.1"/>
    </source>
</evidence>
<name>A0ABQ7GYT3_DUNSA</name>
<dbReference type="PANTHER" id="PTHR24171:SF8">
    <property type="entry name" value="BRCA1-ASSOCIATED RING DOMAIN PROTEIN 1"/>
    <property type="match status" value="1"/>
</dbReference>
<accession>A0ABQ7GYT3</accession>